<dbReference type="EMBL" id="CP006566">
    <property type="protein sequence ID" value="AGP47252.1"/>
    <property type="molecule type" value="Genomic_DNA"/>
</dbReference>
<protein>
    <submittedName>
        <fullName evidence="1">Uncharacterized protein</fullName>
    </submittedName>
</protein>
<organism evidence="1 2">
    <name type="scientific">Serratia plymuthica S13</name>
    <dbReference type="NCBI Taxonomy" id="1348660"/>
    <lineage>
        <taxon>Bacteria</taxon>
        <taxon>Pseudomonadati</taxon>
        <taxon>Pseudomonadota</taxon>
        <taxon>Gammaproteobacteria</taxon>
        <taxon>Enterobacterales</taxon>
        <taxon>Yersiniaceae</taxon>
        <taxon>Serratia</taxon>
    </lineage>
</organism>
<dbReference type="HOGENOM" id="CLU_082681_0_0_6"/>
<gene>
    <name evidence="1" type="ORF">M621_19570</name>
</gene>
<dbReference type="AlphaFoldDB" id="S4YPN7"/>
<evidence type="ECO:0000313" key="1">
    <source>
        <dbReference type="EMBL" id="AGP47252.1"/>
    </source>
</evidence>
<accession>S4YPN7</accession>
<sequence>MREKFWSSSTVNSEQQSQSNKELYDPVQKCWETLDYWIFQETFFPIVKELSIDEIFKSHLICASLVYQWGKSITSDNEHIASEAFKLASSLFDKCIGMVWFKVYIDKKNKLSKVRVKAGKKGGDSKAEVYKIIQGKFVELIYQYAPEEGWKSRVAAVNELIDPLWSFVEESDFLVKEQSKKYRLAYSDKIILIDAILNRWATKVESIRLAFDTTVRKKRKGNE</sequence>
<dbReference type="Proteomes" id="UP000014900">
    <property type="component" value="Chromosome"/>
</dbReference>
<name>S4YPN7_SERPL</name>
<evidence type="ECO:0000313" key="2">
    <source>
        <dbReference type="Proteomes" id="UP000014900"/>
    </source>
</evidence>
<dbReference type="KEGG" id="sry:M621_19570"/>
<proteinExistence type="predicted"/>
<reference evidence="1 2" key="1">
    <citation type="journal article" date="2013" name="Genome Announc.">
        <title>Genome Sequence of Serratia plymuthica Strain S13, an Endophyte with Germination- and Plant-Growth-Promoting Activity from the Flower of Styrian Oil Pumpkin.</title>
        <authorList>
            <person name="Muller H."/>
            <person name="Furnkranz M."/>
            <person name="Grube M."/>
            <person name="Berg G."/>
        </authorList>
    </citation>
    <scope>NUCLEOTIDE SEQUENCE [LARGE SCALE GENOMIC DNA]</scope>
    <source>
        <strain evidence="1">S13</strain>
    </source>
</reference>